<dbReference type="AlphaFoldDB" id="A0A367FG66"/>
<feature type="transmembrane region" description="Helical" evidence="2">
    <location>
        <begin position="35"/>
        <end position="56"/>
    </location>
</feature>
<keyword evidence="2" id="KW-0812">Transmembrane</keyword>
<sequence length="454" mass="46136">MDKKDNHPITGYRDHGRIPEQPAPEREEGKGDSKFNLSLAQVLGSAVAAVVAAFAAGQLGVYGTFLGAGVMSLVATSGGPIFQHFFSRTGKQIKDVTVPPKARQVPVRDPAPDWKDDEGHHTAQAAHNAEALQETGATRLLPAAPRESGTAAGSAGTAGAWRGADDATHALSVDQVTRALRTGRPVEDGERLDEATRALRRQDGADAADATRALPRQGGSGHTARALPRQDGSEDPTGALPGDDATRVLGTVGRPSRAAGPDGPPGNGEFTDATTHGTKWRGWRRTLMPAVVVFVIAIGGITLYEAISGHSISGGDGTSISDVFRPGHGSSGDSGPDAPPATPEPGQSENGESPTPTPEDSQPATDPGDRGDEHSEAPGSQDTDNSTPAPDPSEPRPGETDGSGSGDGDTETTPGDPGGSDSQDGGEGGADTGNGADGSGRLPQGTQRDLGGQG</sequence>
<feature type="compositionally biased region" description="Polar residues" evidence="1">
    <location>
        <begin position="345"/>
        <end position="364"/>
    </location>
</feature>
<protein>
    <submittedName>
        <fullName evidence="3">Uncharacterized protein</fullName>
    </submittedName>
</protein>
<feature type="transmembrane region" description="Helical" evidence="2">
    <location>
        <begin position="286"/>
        <end position="304"/>
    </location>
</feature>
<feature type="compositionally biased region" description="Gly residues" evidence="1">
    <location>
        <begin position="425"/>
        <end position="438"/>
    </location>
</feature>
<feature type="compositionally biased region" description="Polar residues" evidence="1">
    <location>
        <begin position="378"/>
        <end position="388"/>
    </location>
</feature>
<proteinExistence type="predicted"/>
<feature type="region of interest" description="Disordered" evidence="1">
    <location>
        <begin position="318"/>
        <end position="454"/>
    </location>
</feature>
<feature type="region of interest" description="Disordered" evidence="1">
    <location>
        <begin position="200"/>
        <end position="277"/>
    </location>
</feature>
<feature type="region of interest" description="Disordered" evidence="1">
    <location>
        <begin position="1"/>
        <end position="31"/>
    </location>
</feature>
<dbReference type="Proteomes" id="UP000252914">
    <property type="component" value="Unassembled WGS sequence"/>
</dbReference>
<keyword evidence="2" id="KW-1133">Transmembrane helix</keyword>
<reference evidence="3 4" key="1">
    <citation type="submission" date="2018-06" db="EMBL/GenBank/DDBJ databases">
        <title>Streptomyces reniochalinae sp. nov. and Streptomyces diacarnus sp. nov. from marine sponges.</title>
        <authorList>
            <person name="Li L."/>
        </authorList>
    </citation>
    <scope>NUCLEOTIDE SEQUENCE [LARGE SCALE GENOMIC DNA]</scope>
    <source>
        <strain evidence="3 4">LHW51701</strain>
    </source>
</reference>
<evidence type="ECO:0000313" key="3">
    <source>
        <dbReference type="EMBL" id="RCG28812.1"/>
    </source>
</evidence>
<feature type="transmembrane region" description="Helical" evidence="2">
    <location>
        <begin position="62"/>
        <end position="82"/>
    </location>
</feature>
<accession>A0A367FG66</accession>
<organism evidence="3 4">
    <name type="scientific">Streptomyces diacarni</name>
    <dbReference type="NCBI Taxonomy" id="2800381"/>
    <lineage>
        <taxon>Bacteria</taxon>
        <taxon>Bacillati</taxon>
        <taxon>Actinomycetota</taxon>
        <taxon>Actinomycetes</taxon>
        <taxon>Kitasatosporales</taxon>
        <taxon>Streptomycetaceae</taxon>
        <taxon>Streptomyces</taxon>
    </lineage>
</organism>
<evidence type="ECO:0000256" key="2">
    <source>
        <dbReference type="SAM" id="Phobius"/>
    </source>
</evidence>
<feature type="region of interest" description="Disordered" evidence="1">
    <location>
        <begin position="101"/>
        <end position="125"/>
    </location>
</feature>
<feature type="compositionally biased region" description="Basic and acidic residues" evidence="1">
    <location>
        <begin position="367"/>
        <end position="376"/>
    </location>
</feature>
<keyword evidence="4" id="KW-1185">Reference proteome</keyword>
<feature type="compositionally biased region" description="Low complexity" evidence="1">
    <location>
        <begin position="411"/>
        <end position="423"/>
    </location>
</feature>
<dbReference type="RefSeq" id="WP_114019999.1">
    <property type="nucleotide sequence ID" value="NZ_QOIN01000024.1"/>
</dbReference>
<evidence type="ECO:0000313" key="4">
    <source>
        <dbReference type="Proteomes" id="UP000252914"/>
    </source>
</evidence>
<gene>
    <name evidence="3" type="ORF">DTL70_01575</name>
</gene>
<feature type="compositionally biased region" description="Basic and acidic residues" evidence="1">
    <location>
        <begin position="110"/>
        <end position="121"/>
    </location>
</feature>
<comment type="caution">
    <text evidence="3">The sequence shown here is derived from an EMBL/GenBank/DDBJ whole genome shotgun (WGS) entry which is preliminary data.</text>
</comment>
<evidence type="ECO:0000256" key="1">
    <source>
        <dbReference type="SAM" id="MobiDB-lite"/>
    </source>
</evidence>
<dbReference type="EMBL" id="QOIN01000024">
    <property type="protein sequence ID" value="RCG28812.1"/>
    <property type="molecule type" value="Genomic_DNA"/>
</dbReference>
<keyword evidence="2" id="KW-0472">Membrane</keyword>
<name>A0A367FG66_9ACTN</name>